<keyword evidence="8" id="KW-1185">Reference proteome</keyword>
<keyword evidence="3" id="KW-1133">Transmembrane helix</keyword>
<evidence type="ECO:0000256" key="1">
    <source>
        <dbReference type="ARBA" id="ARBA00009477"/>
    </source>
</evidence>
<evidence type="ECO:0000256" key="3">
    <source>
        <dbReference type="SAM" id="Phobius"/>
    </source>
</evidence>
<organism evidence="7 8">
    <name type="scientific">Modicisalibacter zincidurans</name>
    <dbReference type="NCBI Taxonomy" id="1178777"/>
    <lineage>
        <taxon>Bacteria</taxon>
        <taxon>Pseudomonadati</taxon>
        <taxon>Pseudomonadota</taxon>
        <taxon>Gammaproteobacteria</taxon>
        <taxon>Oceanospirillales</taxon>
        <taxon>Halomonadaceae</taxon>
        <taxon>Modicisalibacter</taxon>
    </lineage>
</organism>
<feature type="domain" description="YknX-like C-terminal permuted SH3-like" evidence="6">
    <location>
        <begin position="282"/>
        <end position="348"/>
    </location>
</feature>
<dbReference type="InterPro" id="IPR006143">
    <property type="entry name" value="RND_pump_MFP"/>
</dbReference>
<dbReference type="Pfam" id="PF25989">
    <property type="entry name" value="YknX_C"/>
    <property type="match status" value="1"/>
</dbReference>
<dbReference type="RefSeq" id="WP_051907303.1">
    <property type="nucleotide sequence ID" value="NZ_BAABKI010000010.1"/>
</dbReference>
<evidence type="ECO:0000259" key="6">
    <source>
        <dbReference type="Pfam" id="PF25989"/>
    </source>
</evidence>
<evidence type="ECO:0000313" key="8">
    <source>
        <dbReference type="Proteomes" id="UP001500074"/>
    </source>
</evidence>
<keyword evidence="3" id="KW-0472">Membrane</keyword>
<dbReference type="Proteomes" id="UP001500074">
    <property type="component" value="Unassembled WGS sequence"/>
</dbReference>
<keyword evidence="3" id="KW-0812">Transmembrane</keyword>
<dbReference type="Gene3D" id="2.40.420.20">
    <property type="match status" value="1"/>
</dbReference>
<dbReference type="SUPFAM" id="SSF111369">
    <property type="entry name" value="HlyD-like secretion proteins"/>
    <property type="match status" value="1"/>
</dbReference>
<comment type="similarity">
    <text evidence="1">Belongs to the membrane fusion protein (MFP) (TC 8.A.1) family.</text>
</comment>
<evidence type="ECO:0000259" key="4">
    <source>
        <dbReference type="Pfam" id="PF25954"/>
    </source>
</evidence>
<dbReference type="Pfam" id="PF25973">
    <property type="entry name" value="BSH_CzcB"/>
    <property type="match status" value="1"/>
</dbReference>
<protein>
    <submittedName>
        <fullName evidence="7">Efflux RND transporter periplasmic adaptor subunit</fullName>
    </submittedName>
</protein>
<gene>
    <name evidence="7" type="ORF">GCM10023342_07230</name>
</gene>
<dbReference type="Gene3D" id="2.40.50.100">
    <property type="match status" value="1"/>
</dbReference>
<evidence type="ECO:0000313" key="7">
    <source>
        <dbReference type="EMBL" id="GAA5171818.1"/>
    </source>
</evidence>
<dbReference type="Gene3D" id="1.10.287.470">
    <property type="entry name" value="Helix hairpin bin"/>
    <property type="match status" value="1"/>
</dbReference>
<dbReference type="Gene3D" id="2.40.30.170">
    <property type="match status" value="1"/>
</dbReference>
<feature type="domain" description="CzcB-like barrel-sandwich hybrid" evidence="5">
    <location>
        <begin position="70"/>
        <end position="195"/>
    </location>
</feature>
<feature type="domain" description="CusB-like beta-barrel" evidence="4">
    <location>
        <begin position="203"/>
        <end position="276"/>
    </location>
</feature>
<dbReference type="NCBIfam" id="TIGR01730">
    <property type="entry name" value="RND_mfp"/>
    <property type="match status" value="1"/>
</dbReference>
<dbReference type="InterPro" id="IPR058637">
    <property type="entry name" value="YknX-like_C"/>
</dbReference>
<dbReference type="Pfam" id="PF25954">
    <property type="entry name" value="Beta-barrel_RND_2"/>
    <property type="match status" value="1"/>
</dbReference>
<accession>A0ABP9R5M2</accession>
<comment type="caution">
    <text evidence="7">The sequence shown here is derived from an EMBL/GenBank/DDBJ whole genome shotgun (WGS) entry which is preliminary data.</text>
</comment>
<dbReference type="PANTHER" id="PTHR30469">
    <property type="entry name" value="MULTIDRUG RESISTANCE PROTEIN MDTA"/>
    <property type="match status" value="1"/>
</dbReference>
<dbReference type="InterPro" id="IPR058647">
    <property type="entry name" value="BSH_CzcB-like"/>
</dbReference>
<dbReference type="InterPro" id="IPR058792">
    <property type="entry name" value="Beta-barrel_RND_2"/>
</dbReference>
<proteinExistence type="inferred from homology"/>
<evidence type="ECO:0000256" key="2">
    <source>
        <dbReference type="SAM" id="MobiDB-lite"/>
    </source>
</evidence>
<sequence length="365" mass="38770">MSSSRTINGLLFIVVSIAAAGVAWLYFGERAELNVEASVSEPVTVLAQRTRPQPLADRIQALGTARANQAVEITPEISGVIDTLPFKPGLTVQAGEVLATLEAAGVKANLEAAQARAAQSSSDYERQRELFGSNMVSESQLQLSETQLRTDRAGVAVAEAALADHVIRAPFGGRLGLREVSVGSLVQPGTVITTLDDLTPVELEFTVPGVFVGTLEPGQILTARSAAYPDIEFSGTVQNVATRVDPVTRSVRVRAALPNTKRLVKPGMLLTVRLTRDTKSALMIPEQAVVPQNDRQFVFVIEDGVARRRQVQTGARRPGLVEITDGLAPNESIIVEGTLKVRDGTPVTRVDGPQGGAFEPAGNAP</sequence>
<evidence type="ECO:0000259" key="5">
    <source>
        <dbReference type="Pfam" id="PF25973"/>
    </source>
</evidence>
<dbReference type="EMBL" id="BAABKI010000010">
    <property type="protein sequence ID" value="GAA5171818.1"/>
    <property type="molecule type" value="Genomic_DNA"/>
</dbReference>
<reference evidence="8" key="1">
    <citation type="journal article" date="2019" name="Int. J. Syst. Evol. Microbiol.">
        <title>The Global Catalogue of Microorganisms (GCM) 10K type strain sequencing project: providing services to taxonomists for standard genome sequencing and annotation.</title>
        <authorList>
            <consortium name="The Broad Institute Genomics Platform"/>
            <consortium name="The Broad Institute Genome Sequencing Center for Infectious Disease"/>
            <person name="Wu L."/>
            <person name="Ma J."/>
        </authorList>
    </citation>
    <scope>NUCLEOTIDE SEQUENCE [LARGE SCALE GENOMIC DNA]</scope>
    <source>
        <strain evidence="8">JCM 18472</strain>
    </source>
</reference>
<name>A0ABP9R5M2_9GAMM</name>
<feature type="transmembrane region" description="Helical" evidence="3">
    <location>
        <begin position="7"/>
        <end position="27"/>
    </location>
</feature>
<dbReference type="PANTHER" id="PTHR30469:SF16">
    <property type="entry name" value="HAE1 FAMILY EFFLUX PUMP MFP COMPONENT"/>
    <property type="match status" value="1"/>
</dbReference>
<feature type="region of interest" description="Disordered" evidence="2">
    <location>
        <begin position="344"/>
        <end position="365"/>
    </location>
</feature>